<sequence length="263" mass="28157">MLCQPLMTSLRRGWRLCGRRPSAGWLRAGAALAASLRASSPLRPRCGQAAPCGLAVGSGRCLCSQAAFLLALHPQSTARLRAAAPAGGRPCRGPGLCRPPPCRRALAIAGLAVGGILAWGLVVAGRPCMGGWPWLAAPPARCLHCENAARTLVTRLYNSRVCPGQVTTGDLILCKAKRDGVVKFLTSLHWHRAVLWLLSEGVVVDLRVRIPGLERSQDDPVPVLIRNLPHLSKAPLKPDRLLVVGNALAWELGFEGLIFPHQF</sequence>
<proteinExistence type="predicted"/>
<dbReference type="EMBL" id="KV876574">
    <property type="protein sequence ID" value="RZR75140.1"/>
    <property type="molecule type" value="Genomic_DNA"/>
</dbReference>
<reference evidence="1" key="1">
    <citation type="journal article" date="2018" name="Data Brief">
        <title>Genome sequence data from 17 accessions of Ensete ventricosum, a staple food crop for millions in Ethiopia.</title>
        <authorList>
            <person name="Yemataw Z."/>
            <person name="Muzemil S."/>
            <person name="Ambachew D."/>
            <person name="Tripathi L."/>
            <person name="Tesfaye K."/>
            <person name="Chala A."/>
            <person name="Farbos A."/>
            <person name="O'Neill P."/>
            <person name="Moore K."/>
            <person name="Grant M."/>
            <person name="Studholme D.J."/>
        </authorList>
    </citation>
    <scope>NUCLEOTIDE SEQUENCE [LARGE SCALE GENOMIC DNA]</scope>
    <source>
        <tissue evidence="1">Leaf</tissue>
    </source>
</reference>
<name>A0A445MLI2_ENSVE</name>
<gene>
    <name evidence="1" type="ORF">BHM03_00050176</name>
</gene>
<protein>
    <submittedName>
        <fullName evidence="1">Uncharacterized protein</fullName>
    </submittedName>
</protein>
<organism evidence="1">
    <name type="scientific">Ensete ventricosum</name>
    <name type="common">Abyssinian banana</name>
    <name type="synonym">Musa ensete</name>
    <dbReference type="NCBI Taxonomy" id="4639"/>
    <lineage>
        <taxon>Eukaryota</taxon>
        <taxon>Viridiplantae</taxon>
        <taxon>Streptophyta</taxon>
        <taxon>Embryophyta</taxon>
        <taxon>Tracheophyta</taxon>
        <taxon>Spermatophyta</taxon>
        <taxon>Magnoliopsida</taxon>
        <taxon>Liliopsida</taxon>
        <taxon>Zingiberales</taxon>
        <taxon>Musaceae</taxon>
        <taxon>Ensete</taxon>
    </lineage>
</organism>
<evidence type="ECO:0000313" key="1">
    <source>
        <dbReference type="EMBL" id="RZR75140.1"/>
    </source>
</evidence>
<dbReference type="AlphaFoldDB" id="A0A445MLI2"/>
<accession>A0A445MLI2</accession>
<dbReference type="Proteomes" id="UP000290560">
    <property type="component" value="Unassembled WGS sequence"/>
</dbReference>